<keyword evidence="2 5" id="KW-0863">Zinc-finger</keyword>
<feature type="domain" description="RING-type" evidence="6">
    <location>
        <begin position="7"/>
        <end position="45"/>
    </location>
</feature>
<dbReference type="SMART" id="SM00184">
    <property type="entry name" value="RING"/>
    <property type="match status" value="1"/>
</dbReference>
<dbReference type="InterPro" id="IPR013083">
    <property type="entry name" value="Znf_RING/FYVE/PHD"/>
</dbReference>
<evidence type="ECO:0000313" key="7">
    <source>
        <dbReference type="EMBL" id="KAK2181345.1"/>
    </source>
</evidence>
<dbReference type="InterPro" id="IPR001841">
    <property type="entry name" value="Znf_RING"/>
</dbReference>
<dbReference type="SUPFAM" id="SSF57850">
    <property type="entry name" value="RING/U-box"/>
    <property type="match status" value="1"/>
</dbReference>
<dbReference type="InterPro" id="IPR017907">
    <property type="entry name" value="Znf_RING_CS"/>
</dbReference>
<organism evidence="7 8">
    <name type="scientific">Ridgeia piscesae</name>
    <name type="common">Tubeworm</name>
    <dbReference type="NCBI Taxonomy" id="27915"/>
    <lineage>
        <taxon>Eukaryota</taxon>
        <taxon>Metazoa</taxon>
        <taxon>Spiralia</taxon>
        <taxon>Lophotrochozoa</taxon>
        <taxon>Annelida</taxon>
        <taxon>Polychaeta</taxon>
        <taxon>Sedentaria</taxon>
        <taxon>Canalipalpata</taxon>
        <taxon>Sabellida</taxon>
        <taxon>Siboglinidae</taxon>
        <taxon>Ridgeia</taxon>
    </lineage>
</organism>
<dbReference type="PANTHER" id="PTHR22663:SF17">
    <property type="entry name" value="RING FINGER PROTEIN NARYA-RELATED"/>
    <property type="match status" value="1"/>
</dbReference>
<protein>
    <recommendedName>
        <fullName evidence="6">RING-type domain-containing protein</fullName>
    </recommendedName>
</protein>
<evidence type="ECO:0000256" key="3">
    <source>
        <dbReference type="ARBA" id="ARBA00022833"/>
    </source>
</evidence>
<dbReference type="GO" id="GO:0007129">
    <property type="term" value="P:homologous chromosome pairing at meiosis"/>
    <property type="evidence" value="ECO:0007669"/>
    <property type="project" value="TreeGrafter"/>
</dbReference>
<evidence type="ECO:0000256" key="1">
    <source>
        <dbReference type="ARBA" id="ARBA00022723"/>
    </source>
</evidence>
<dbReference type="Gene3D" id="3.30.40.10">
    <property type="entry name" value="Zinc/RING finger domain, C3HC4 (zinc finger)"/>
    <property type="match status" value="1"/>
</dbReference>
<name>A0AAD9NT22_RIDPI</name>
<keyword evidence="4" id="KW-0469">Meiosis</keyword>
<dbReference type="PANTHER" id="PTHR22663">
    <property type="entry name" value="RING FINGER PROTEIN NARYA-RELATED"/>
    <property type="match status" value="1"/>
</dbReference>
<keyword evidence="1" id="KW-0479">Metal-binding</keyword>
<dbReference type="GO" id="GO:0019789">
    <property type="term" value="F:SUMO transferase activity"/>
    <property type="evidence" value="ECO:0007669"/>
    <property type="project" value="InterPro"/>
</dbReference>
<dbReference type="GO" id="GO:0016925">
    <property type="term" value="P:protein sumoylation"/>
    <property type="evidence" value="ECO:0007669"/>
    <property type="project" value="TreeGrafter"/>
</dbReference>
<reference evidence="7" key="1">
    <citation type="journal article" date="2023" name="Mol. Biol. Evol.">
        <title>Third-Generation Sequencing Reveals the Adaptive Role of the Epigenome in Three Deep-Sea Polychaetes.</title>
        <authorList>
            <person name="Perez M."/>
            <person name="Aroh O."/>
            <person name="Sun Y."/>
            <person name="Lan Y."/>
            <person name="Juniper S.K."/>
            <person name="Young C.R."/>
            <person name="Angers B."/>
            <person name="Qian P.Y."/>
        </authorList>
    </citation>
    <scope>NUCLEOTIDE SEQUENCE</scope>
    <source>
        <strain evidence="7">R07B-5</strain>
    </source>
</reference>
<dbReference type="PROSITE" id="PS50089">
    <property type="entry name" value="ZF_RING_2"/>
    <property type="match status" value="1"/>
</dbReference>
<evidence type="ECO:0000256" key="4">
    <source>
        <dbReference type="ARBA" id="ARBA00023254"/>
    </source>
</evidence>
<evidence type="ECO:0000256" key="5">
    <source>
        <dbReference type="PROSITE-ProRule" id="PRU00175"/>
    </source>
</evidence>
<keyword evidence="3" id="KW-0862">Zinc</keyword>
<evidence type="ECO:0000313" key="8">
    <source>
        <dbReference type="Proteomes" id="UP001209878"/>
    </source>
</evidence>
<accession>A0AAD9NT22</accession>
<gene>
    <name evidence="7" type="ORF">NP493_403g06015</name>
</gene>
<proteinExistence type="predicted"/>
<evidence type="ECO:0000259" key="6">
    <source>
        <dbReference type="PROSITE" id="PS50089"/>
    </source>
</evidence>
<evidence type="ECO:0000256" key="2">
    <source>
        <dbReference type="ARBA" id="ARBA00022771"/>
    </source>
</evidence>
<dbReference type="InterPro" id="IPR042123">
    <property type="entry name" value="Zip3/RNF212-like"/>
</dbReference>
<dbReference type="Pfam" id="PF14634">
    <property type="entry name" value="zf-RING_5"/>
    <property type="match status" value="1"/>
</dbReference>
<keyword evidence="8" id="KW-1185">Reference proteome</keyword>
<dbReference type="PROSITE" id="PS00518">
    <property type="entry name" value="ZF_RING_1"/>
    <property type="match status" value="1"/>
</dbReference>
<dbReference type="Proteomes" id="UP001209878">
    <property type="component" value="Unassembled WGS sequence"/>
</dbReference>
<dbReference type="AlphaFoldDB" id="A0AAD9NT22"/>
<sequence length="186" mass="20398">MADWVHCNLCFKQPGGERKFSLTNCGHIYCEECLPSESHSRCKMCGKEPVTTILLTAKMKSDVEIFFLDPAEIAKKQQKQLLQLARQESMMHKAQKAMEQCRDLEKLVAGQGIYVGPSPSRQGMVHSGHAGPSPGKQGMVHSGYIGPSQGRQLMGHGTCGGPSPGSRPKGEYGHMTHMSCDAHVMW</sequence>
<dbReference type="EMBL" id="JAODUO010000402">
    <property type="protein sequence ID" value="KAK2181345.1"/>
    <property type="molecule type" value="Genomic_DNA"/>
</dbReference>
<dbReference type="GO" id="GO:0000795">
    <property type="term" value="C:synaptonemal complex"/>
    <property type="evidence" value="ECO:0007669"/>
    <property type="project" value="InterPro"/>
</dbReference>
<dbReference type="GO" id="GO:0007131">
    <property type="term" value="P:reciprocal meiotic recombination"/>
    <property type="evidence" value="ECO:0007669"/>
    <property type="project" value="InterPro"/>
</dbReference>
<dbReference type="GO" id="GO:0008270">
    <property type="term" value="F:zinc ion binding"/>
    <property type="evidence" value="ECO:0007669"/>
    <property type="project" value="UniProtKB-KW"/>
</dbReference>
<comment type="caution">
    <text evidence="7">The sequence shown here is derived from an EMBL/GenBank/DDBJ whole genome shotgun (WGS) entry which is preliminary data.</text>
</comment>